<dbReference type="RefSeq" id="XP_019861456.1">
    <property type="nucleotide sequence ID" value="XM_020005897.1"/>
</dbReference>
<dbReference type="KEGG" id="aqu:109589916"/>
<keyword evidence="2" id="KW-1185">Reference proteome</keyword>
<organism evidence="1 2">
    <name type="scientific">Amphimedon queenslandica</name>
    <name type="common">Sponge</name>
    <dbReference type="NCBI Taxonomy" id="400682"/>
    <lineage>
        <taxon>Eukaryota</taxon>
        <taxon>Metazoa</taxon>
        <taxon>Porifera</taxon>
        <taxon>Demospongiae</taxon>
        <taxon>Heteroscleromorpha</taxon>
        <taxon>Haplosclerida</taxon>
        <taxon>Niphatidae</taxon>
        <taxon>Amphimedon</taxon>
    </lineage>
</organism>
<evidence type="ECO:0000313" key="2">
    <source>
        <dbReference type="Proteomes" id="UP000007879"/>
    </source>
</evidence>
<reference evidence="2" key="1">
    <citation type="journal article" date="2010" name="Nature">
        <title>The Amphimedon queenslandica genome and the evolution of animal complexity.</title>
        <authorList>
            <person name="Srivastava M."/>
            <person name="Simakov O."/>
            <person name="Chapman J."/>
            <person name="Fahey B."/>
            <person name="Gauthier M.E."/>
            <person name="Mitros T."/>
            <person name="Richards G.S."/>
            <person name="Conaco C."/>
            <person name="Dacre M."/>
            <person name="Hellsten U."/>
            <person name="Larroux C."/>
            <person name="Putnam N.H."/>
            <person name="Stanke M."/>
            <person name="Adamska M."/>
            <person name="Darling A."/>
            <person name="Degnan S.M."/>
            <person name="Oakley T.H."/>
            <person name="Plachetzki D.C."/>
            <person name="Zhai Y."/>
            <person name="Adamski M."/>
            <person name="Calcino A."/>
            <person name="Cummins S.F."/>
            <person name="Goodstein D.M."/>
            <person name="Harris C."/>
            <person name="Jackson D.J."/>
            <person name="Leys S.P."/>
            <person name="Shu S."/>
            <person name="Woodcroft B.J."/>
            <person name="Vervoort M."/>
            <person name="Kosik K.S."/>
            <person name="Manning G."/>
            <person name="Degnan B.M."/>
            <person name="Rokhsar D.S."/>
        </authorList>
    </citation>
    <scope>NUCLEOTIDE SEQUENCE [LARGE SCALE GENOMIC DNA]</scope>
</reference>
<dbReference type="Proteomes" id="UP000007879">
    <property type="component" value="Unassembled WGS sequence"/>
</dbReference>
<accession>A0AAN0JX05</accession>
<sequence length="301" mass="33960">MDTPVSKHSVKHLARSKDPSKSLAIRVLKNKKSMTWIVKGLGKIIQYELKKLCSKKCNSLLRSRDKEHIHTFPWEGLYQEFSCHCPTLLSLLASAADSQSGRRNGEKIVTMIVCILAKFRCSKLALFQKMISAILFSAHTGTSVYNRLQKLMLSVSRNAAFVLINQFGEGHDDKVLKWRDSLLPFCVPSNKDVSLQIAPDYMLEENEDLEPHFEGYNDTGILIENEMIDATNTEDLNEIEVADNMQDLIVSVDVQIDSDTPSETTPITPSFSDITGIFIVTNCINPYSVFFPKVIATLLWR</sequence>
<proteinExistence type="predicted"/>
<dbReference type="AlphaFoldDB" id="A0AAN0JX05"/>
<reference evidence="1" key="2">
    <citation type="submission" date="2024-06" db="UniProtKB">
        <authorList>
            <consortium name="EnsemblMetazoa"/>
        </authorList>
    </citation>
    <scope>IDENTIFICATION</scope>
</reference>
<evidence type="ECO:0000313" key="1">
    <source>
        <dbReference type="EnsemblMetazoa" id="XP_019861456.1"/>
    </source>
</evidence>
<dbReference type="GeneID" id="109589916"/>
<protein>
    <submittedName>
        <fullName evidence="1">Uncharacterized protein</fullName>
    </submittedName>
</protein>
<name>A0AAN0JX05_AMPQE</name>
<dbReference type="EnsemblMetazoa" id="XM_020005897.1">
    <property type="protein sequence ID" value="XP_019861456.1"/>
    <property type="gene ID" value="LOC109589916"/>
</dbReference>